<dbReference type="Pfam" id="PF01607">
    <property type="entry name" value="CBM_14"/>
    <property type="match status" value="3"/>
</dbReference>
<evidence type="ECO:0000256" key="7">
    <source>
        <dbReference type="SAM" id="SignalP"/>
    </source>
</evidence>
<dbReference type="GO" id="GO:0005576">
    <property type="term" value="C:extracellular region"/>
    <property type="evidence" value="ECO:0007669"/>
    <property type="project" value="InterPro"/>
</dbReference>
<dbReference type="AlphaFoldDB" id="A0AAV6VV17"/>
<dbReference type="SMART" id="SM00494">
    <property type="entry name" value="ChtBD2"/>
    <property type="match status" value="3"/>
</dbReference>
<evidence type="ECO:0000259" key="8">
    <source>
        <dbReference type="PROSITE" id="PS50940"/>
    </source>
</evidence>
<sequence length="245" mass="27189">MARSVSVGIVLVLTVCMVAGQQKDSKICRKDNGFFEHEDYCDYYYECVDGVPYLQECPNGLAYSGPGRGLIDKCDYAHRVGCPDAATGKIMGQPPRGSGVCPYLYGIYPHDKSCTRYWMCWNGTGTVQMCPFSLLYNEVEHACDWPEKVPGCQQHPLCSTAPNGVKPIQGSCVRYWLCMGGYPRLQRCPAGLAFSQETQRCDWANNVPGCEPAPIPDEEEETLQAPAARRNSNRRTSTEEETTAN</sequence>
<dbReference type="Proteomes" id="UP000827092">
    <property type="component" value="Unassembled WGS sequence"/>
</dbReference>
<dbReference type="PANTHER" id="PTHR23301:SF108">
    <property type="entry name" value="OBSTRACTOR D"/>
    <property type="match status" value="1"/>
</dbReference>
<organism evidence="9 10">
    <name type="scientific">Oedothorax gibbosus</name>
    <dbReference type="NCBI Taxonomy" id="931172"/>
    <lineage>
        <taxon>Eukaryota</taxon>
        <taxon>Metazoa</taxon>
        <taxon>Ecdysozoa</taxon>
        <taxon>Arthropoda</taxon>
        <taxon>Chelicerata</taxon>
        <taxon>Arachnida</taxon>
        <taxon>Araneae</taxon>
        <taxon>Araneomorphae</taxon>
        <taxon>Entelegynae</taxon>
        <taxon>Araneoidea</taxon>
        <taxon>Linyphiidae</taxon>
        <taxon>Erigoninae</taxon>
        <taxon>Oedothorax</taxon>
    </lineage>
</organism>
<dbReference type="InterPro" id="IPR036508">
    <property type="entry name" value="Chitin-bd_dom_sf"/>
</dbReference>
<evidence type="ECO:0000256" key="1">
    <source>
        <dbReference type="ARBA" id="ARBA00022669"/>
    </source>
</evidence>
<dbReference type="GO" id="GO:0008061">
    <property type="term" value="F:chitin binding"/>
    <property type="evidence" value="ECO:0007669"/>
    <property type="project" value="UniProtKB-KW"/>
</dbReference>
<comment type="caution">
    <text evidence="9">The sequence shown here is derived from an EMBL/GenBank/DDBJ whole genome shotgun (WGS) entry which is preliminary data.</text>
</comment>
<keyword evidence="10" id="KW-1185">Reference proteome</keyword>
<dbReference type="InterPro" id="IPR002557">
    <property type="entry name" value="Chitin-bd_dom"/>
</dbReference>
<dbReference type="PANTHER" id="PTHR23301">
    <property type="entry name" value="CHITIN BINDING PERITROPHIN-A"/>
    <property type="match status" value="1"/>
</dbReference>
<evidence type="ECO:0000256" key="4">
    <source>
        <dbReference type="ARBA" id="ARBA00023157"/>
    </source>
</evidence>
<keyword evidence="2 7" id="KW-0732">Signal</keyword>
<evidence type="ECO:0000256" key="3">
    <source>
        <dbReference type="ARBA" id="ARBA00022737"/>
    </source>
</evidence>
<dbReference type="PROSITE" id="PS50940">
    <property type="entry name" value="CHIT_BIND_II"/>
    <property type="match status" value="3"/>
</dbReference>
<feature type="chain" id="PRO_5043417354" description="Chitin-binding type-2 domain-containing protein" evidence="7">
    <location>
        <begin position="21"/>
        <end position="245"/>
    </location>
</feature>
<keyword evidence="1" id="KW-0147">Chitin-binding</keyword>
<reference evidence="9 10" key="1">
    <citation type="journal article" date="2022" name="Nat. Ecol. Evol.">
        <title>A masculinizing supergene underlies an exaggerated male reproductive morph in a spider.</title>
        <authorList>
            <person name="Hendrickx F."/>
            <person name="De Corte Z."/>
            <person name="Sonet G."/>
            <person name="Van Belleghem S.M."/>
            <person name="Kostlbacher S."/>
            <person name="Vangestel C."/>
        </authorList>
    </citation>
    <scope>NUCLEOTIDE SEQUENCE [LARGE SCALE GENOMIC DNA]</scope>
    <source>
        <strain evidence="9">W744_W776</strain>
    </source>
</reference>
<keyword evidence="3" id="KW-0677">Repeat</keyword>
<keyword evidence="5" id="KW-0325">Glycoprotein</keyword>
<gene>
    <name evidence="9" type="ORF">JTE90_028572</name>
</gene>
<evidence type="ECO:0000256" key="2">
    <source>
        <dbReference type="ARBA" id="ARBA00022729"/>
    </source>
</evidence>
<accession>A0AAV6VV17</accession>
<dbReference type="Gene3D" id="2.170.140.10">
    <property type="entry name" value="Chitin binding domain"/>
    <property type="match status" value="3"/>
</dbReference>
<dbReference type="EMBL" id="JAFNEN010000016">
    <property type="protein sequence ID" value="KAG8200395.1"/>
    <property type="molecule type" value="Genomic_DNA"/>
</dbReference>
<dbReference type="SUPFAM" id="SSF57625">
    <property type="entry name" value="Invertebrate chitin-binding proteins"/>
    <property type="match status" value="3"/>
</dbReference>
<protein>
    <recommendedName>
        <fullName evidence="8">Chitin-binding type-2 domain-containing protein</fullName>
    </recommendedName>
</protein>
<dbReference type="InterPro" id="IPR051940">
    <property type="entry name" value="Chitin_bind-dev_reg"/>
</dbReference>
<feature type="domain" description="Chitin-binding type-2" evidence="8">
    <location>
        <begin position="25"/>
        <end position="84"/>
    </location>
</feature>
<evidence type="ECO:0000313" key="10">
    <source>
        <dbReference type="Proteomes" id="UP000827092"/>
    </source>
</evidence>
<evidence type="ECO:0000313" key="9">
    <source>
        <dbReference type="EMBL" id="KAG8200395.1"/>
    </source>
</evidence>
<feature type="domain" description="Chitin-binding type-2" evidence="8">
    <location>
        <begin position="98"/>
        <end position="154"/>
    </location>
</feature>
<feature type="domain" description="Chitin-binding type-2" evidence="8">
    <location>
        <begin position="155"/>
        <end position="212"/>
    </location>
</feature>
<proteinExistence type="predicted"/>
<evidence type="ECO:0000256" key="6">
    <source>
        <dbReference type="SAM" id="MobiDB-lite"/>
    </source>
</evidence>
<name>A0AAV6VV17_9ARAC</name>
<keyword evidence="4" id="KW-1015">Disulfide bond</keyword>
<feature type="signal peptide" evidence="7">
    <location>
        <begin position="1"/>
        <end position="20"/>
    </location>
</feature>
<feature type="region of interest" description="Disordered" evidence="6">
    <location>
        <begin position="212"/>
        <end position="245"/>
    </location>
</feature>
<evidence type="ECO:0000256" key="5">
    <source>
        <dbReference type="ARBA" id="ARBA00023180"/>
    </source>
</evidence>